<proteinExistence type="predicted"/>
<name>A0ABU2MGP3_9ACTN</name>
<comment type="caution">
    <text evidence="1">The sequence shown here is derived from an EMBL/GenBank/DDBJ whole genome shotgun (WGS) entry which is preliminary data.</text>
</comment>
<gene>
    <name evidence="1" type="ORF">RM479_25375</name>
</gene>
<dbReference type="PANTHER" id="PTHR47691">
    <property type="entry name" value="REGULATOR-RELATED"/>
    <property type="match status" value="1"/>
</dbReference>
<organism evidence="1 2">
    <name type="scientific">Nocardiopsis lambiniae</name>
    <dbReference type="NCBI Taxonomy" id="3075539"/>
    <lineage>
        <taxon>Bacteria</taxon>
        <taxon>Bacillati</taxon>
        <taxon>Actinomycetota</taxon>
        <taxon>Actinomycetes</taxon>
        <taxon>Streptosporangiales</taxon>
        <taxon>Nocardiopsidaceae</taxon>
        <taxon>Nocardiopsis</taxon>
    </lineage>
</organism>
<dbReference type="SUPFAM" id="SSF52540">
    <property type="entry name" value="P-loop containing nucleoside triphosphate hydrolases"/>
    <property type="match status" value="1"/>
</dbReference>
<dbReference type="Gene3D" id="3.40.50.300">
    <property type="entry name" value="P-loop containing nucleotide triphosphate hydrolases"/>
    <property type="match status" value="1"/>
</dbReference>
<evidence type="ECO:0008006" key="3">
    <source>
        <dbReference type="Google" id="ProtNLM"/>
    </source>
</evidence>
<evidence type="ECO:0000313" key="1">
    <source>
        <dbReference type="EMBL" id="MDT0331753.1"/>
    </source>
</evidence>
<dbReference type="EMBL" id="JAVREP010000027">
    <property type="protein sequence ID" value="MDT0331753.1"/>
    <property type="molecule type" value="Genomic_DNA"/>
</dbReference>
<accession>A0ABU2MGP3</accession>
<dbReference type="PANTHER" id="PTHR47691:SF3">
    <property type="entry name" value="HTH-TYPE TRANSCRIPTIONAL REGULATOR RV0890C-RELATED"/>
    <property type="match status" value="1"/>
</dbReference>
<protein>
    <recommendedName>
        <fullName evidence="3">NB-ARC domain-containing protein</fullName>
    </recommendedName>
</protein>
<dbReference type="Proteomes" id="UP001183390">
    <property type="component" value="Unassembled WGS sequence"/>
</dbReference>
<keyword evidence="2" id="KW-1185">Reference proteome</keyword>
<reference evidence="2" key="1">
    <citation type="submission" date="2023-07" db="EMBL/GenBank/DDBJ databases">
        <title>30 novel species of actinomycetes from the DSMZ collection.</title>
        <authorList>
            <person name="Nouioui I."/>
        </authorList>
    </citation>
    <scope>NUCLEOTIDE SEQUENCE [LARGE SCALE GENOMIC DNA]</scope>
    <source>
        <strain evidence="2">DSM 44743</strain>
    </source>
</reference>
<evidence type="ECO:0000313" key="2">
    <source>
        <dbReference type="Proteomes" id="UP001183390"/>
    </source>
</evidence>
<dbReference type="InterPro" id="IPR027417">
    <property type="entry name" value="P-loop_NTPase"/>
</dbReference>
<dbReference type="RefSeq" id="WP_311514218.1">
    <property type="nucleotide sequence ID" value="NZ_JAVREP010000027.1"/>
</dbReference>
<sequence>MHKNINEFDGKAHAVVQIGTMHGSVNLSEARTGPLPRQLPIPINGFVNRFDSLRELDGLLKDDNRAVVVSAVSGAPGVGKTALAINWAHQIRDRFPDGDLYVDFGGYDIAWKLPVVVDGFFELHSS</sequence>